<feature type="non-terminal residue" evidence="4">
    <location>
        <position position="1"/>
    </location>
</feature>
<evidence type="ECO:0000256" key="1">
    <source>
        <dbReference type="ARBA" id="ARBA00009500"/>
    </source>
</evidence>
<accession>A0ABD0JA19</accession>
<dbReference type="Gene3D" id="2.30.39.10">
    <property type="entry name" value="Alpha-1-antitrypsin, domain 1"/>
    <property type="match status" value="1"/>
</dbReference>
<dbReference type="CDD" id="cd00172">
    <property type="entry name" value="serpin"/>
    <property type="match status" value="1"/>
</dbReference>
<proteinExistence type="inferred from homology"/>
<dbReference type="PROSITE" id="PS00284">
    <property type="entry name" value="SERPIN"/>
    <property type="match status" value="1"/>
</dbReference>
<dbReference type="SMART" id="SM00093">
    <property type="entry name" value="SERPIN"/>
    <property type="match status" value="1"/>
</dbReference>
<dbReference type="InterPro" id="IPR042185">
    <property type="entry name" value="Serpin_sf_2"/>
</dbReference>
<dbReference type="InterPro" id="IPR023795">
    <property type="entry name" value="Serpin_CS"/>
</dbReference>
<dbReference type="AlphaFoldDB" id="A0ABD0JA19"/>
<dbReference type="Pfam" id="PF00079">
    <property type="entry name" value="Serpin"/>
    <property type="match status" value="1"/>
</dbReference>
<protein>
    <recommendedName>
        <fullName evidence="3">Serpin domain-containing protein</fullName>
    </recommendedName>
</protein>
<evidence type="ECO:0000259" key="3">
    <source>
        <dbReference type="SMART" id="SM00093"/>
    </source>
</evidence>
<organism evidence="4 5">
    <name type="scientific">Batillaria attramentaria</name>
    <dbReference type="NCBI Taxonomy" id="370345"/>
    <lineage>
        <taxon>Eukaryota</taxon>
        <taxon>Metazoa</taxon>
        <taxon>Spiralia</taxon>
        <taxon>Lophotrochozoa</taxon>
        <taxon>Mollusca</taxon>
        <taxon>Gastropoda</taxon>
        <taxon>Caenogastropoda</taxon>
        <taxon>Sorbeoconcha</taxon>
        <taxon>Cerithioidea</taxon>
        <taxon>Batillariidae</taxon>
        <taxon>Batillaria</taxon>
    </lineage>
</organism>
<dbReference type="Proteomes" id="UP001519460">
    <property type="component" value="Unassembled WGS sequence"/>
</dbReference>
<dbReference type="EMBL" id="JACVVK020000545">
    <property type="protein sequence ID" value="KAK7466798.1"/>
    <property type="molecule type" value="Genomic_DNA"/>
</dbReference>
<dbReference type="InterPro" id="IPR036186">
    <property type="entry name" value="Serpin_sf"/>
</dbReference>
<sequence length="407" mass="46360">TTEVSQEAPSDYFVKEMLVRAQHHLTSDLYRAVARHHGNVVISPWSVMSMLTVAYILAGGRTASEIKEHLKIPLLSRKELFEGFHNIYGMFEDHNHSSEIIESVSAAFVGGGLNAPQRIQKNLQQNLNTFVDHTTITNSYDSADRNATTSTSVTPEEAINDFVIKKTRGLIGELITPGTIQANQTALWLFNVLYFQGTWQHKFNPRMTHPAEFKVDGKHPVKVPTMMVKAEIPRNHFPDLEMTVLELPYGHDGLYSLFLLLPDKDDGLPELERRLKHLRLQNVLSSQHWARLTKVFLPKFKFEKETDLMEAMRRLGFKKMFQPGDAYFSRLTGQCNDSAYVTKIEHKAVIEVNEDGTRAAAATAVRLTARRFAFNVRVNHPFMFVLRDKRLGINLFVGRVTDPRQLS</sequence>
<dbReference type="PANTHER" id="PTHR11461">
    <property type="entry name" value="SERINE PROTEASE INHIBITOR, SERPIN"/>
    <property type="match status" value="1"/>
</dbReference>
<feature type="domain" description="Serpin" evidence="3">
    <location>
        <begin position="27"/>
        <end position="403"/>
    </location>
</feature>
<dbReference type="Gene3D" id="3.30.497.10">
    <property type="entry name" value="Antithrombin, subunit I, domain 2"/>
    <property type="match status" value="1"/>
</dbReference>
<dbReference type="InterPro" id="IPR000215">
    <property type="entry name" value="Serpin_fam"/>
</dbReference>
<dbReference type="SUPFAM" id="SSF56574">
    <property type="entry name" value="Serpins"/>
    <property type="match status" value="1"/>
</dbReference>
<gene>
    <name evidence="4" type="ORF">BaRGS_00037114</name>
</gene>
<dbReference type="PANTHER" id="PTHR11461:SF211">
    <property type="entry name" value="GH10112P-RELATED"/>
    <property type="match status" value="1"/>
</dbReference>
<evidence type="ECO:0000256" key="2">
    <source>
        <dbReference type="RuleBase" id="RU000411"/>
    </source>
</evidence>
<reference evidence="4 5" key="1">
    <citation type="journal article" date="2023" name="Sci. Data">
        <title>Genome assembly of the Korean intertidal mud-creeper Batillaria attramentaria.</title>
        <authorList>
            <person name="Patra A.K."/>
            <person name="Ho P.T."/>
            <person name="Jun S."/>
            <person name="Lee S.J."/>
            <person name="Kim Y."/>
            <person name="Won Y.J."/>
        </authorList>
    </citation>
    <scope>NUCLEOTIDE SEQUENCE [LARGE SCALE GENOMIC DNA]</scope>
    <source>
        <strain evidence="4">Wonlab-2016</strain>
    </source>
</reference>
<comment type="caution">
    <text evidence="4">The sequence shown here is derived from an EMBL/GenBank/DDBJ whole genome shotgun (WGS) entry which is preliminary data.</text>
</comment>
<dbReference type="InterPro" id="IPR042178">
    <property type="entry name" value="Serpin_sf_1"/>
</dbReference>
<comment type="similarity">
    <text evidence="1 2">Belongs to the serpin family.</text>
</comment>
<name>A0ABD0JA19_9CAEN</name>
<evidence type="ECO:0000313" key="5">
    <source>
        <dbReference type="Proteomes" id="UP001519460"/>
    </source>
</evidence>
<keyword evidence="5" id="KW-1185">Reference proteome</keyword>
<dbReference type="InterPro" id="IPR023796">
    <property type="entry name" value="Serpin_dom"/>
</dbReference>
<evidence type="ECO:0000313" key="4">
    <source>
        <dbReference type="EMBL" id="KAK7466798.1"/>
    </source>
</evidence>